<protein>
    <submittedName>
        <fullName evidence="2">Uncharacterized protein</fullName>
    </submittedName>
</protein>
<dbReference type="AlphaFoldDB" id="A0A1E4TRX1"/>
<evidence type="ECO:0000256" key="1">
    <source>
        <dbReference type="SAM" id="MobiDB-lite"/>
    </source>
</evidence>
<dbReference type="Proteomes" id="UP000094236">
    <property type="component" value="Unassembled WGS sequence"/>
</dbReference>
<name>A0A1E4TRX1_PACTA</name>
<sequence length="276" mass="31454">MVKKLSFKGDQSSEKKKKKRSRRDSVSDLESSSLKKKAKTPDPNDIIVINNKLTDINTLEPSSLETGWTTANYIGDLSGPIIIIPESQKLDLENKPLCLSINGTTDQLEFSSNLQSLENTINFSNYEDDNLTKLEPLEKNQVFILTNVVNLIGTKQEKLDSKLNKSNSVKLSIKTFKNKYLTLKNGTNDEIAGDSNVLTNNEIFKFVKNEDKVSNKITWQIRSINDDKKLIFLKNNKLRLIKDEEDLLDDLSLFTIRIQIQNSVMSKKVRLLRKES</sequence>
<keyword evidence="3" id="KW-1185">Reference proteome</keyword>
<evidence type="ECO:0000313" key="2">
    <source>
        <dbReference type="EMBL" id="ODV94486.1"/>
    </source>
</evidence>
<organism evidence="2 3">
    <name type="scientific">Pachysolen tannophilus NRRL Y-2460</name>
    <dbReference type="NCBI Taxonomy" id="669874"/>
    <lineage>
        <taxon>Eukaryota</taxon>
        <taxon>Fungi</taxon>
        <taxon>Dikarya</taxon>
        <taxon>Ascomycota</taxon>
        <taxon>Saccharomycotina</taxon>
        <taxon>Pichiomycetes</taxon>
        <taxon>Pachysolenaceae</taxon>
        <taxon>Pachysolen</taxon>
    </lineage>
</organism>
<dbReference type="STRING" id="669874.A0A1E4TRX1"/>
<accession>A0A1E4TRX1</accession>
<proteinExistence type="predicted"/>
<evidence type="ECO:0000313" key="3">
    <source>
        <dbReference type="Proteomes" id="UP000094236"/>
    </source>
</evidence>
<gene>
    <name evidence="2" type="ORF">PACTADRAFT_35285</name>
</gene>
<feature type="region of interest" description="Disordered" evidence="1">
    <location>
        <begin position="1"/>
        <end position="41"/>
    </location>
</feature>
<dbReference type="EMBL" id="KV454016">
    <property type="protein sequence ID" value="ODV94486.1"/>
    <property type="molecule type" value="Genomic_DNA"/>
</dbReference>
<dbReference type="Gene3D" id="2.80.10.50">
    <property type="match status" value="1"/>
</dbReference>
<reference evidence="3" key="1">
    <citation type="submission" date="2016-05" db="EMBL/GenBank/DDBJ databases">
        <title>Comparative genomics of biotechnologically important yeasts.</title>
        <authorList>
            <consortium name="DOE Joint Genome Institute"/>
            <person name="Riley R."/>
            <person name="Haridas S."/>
            <person name="Wolfe K.H."/>
            <person name="Lopes M.R."/>
            <person name="Hittinger C.T."/>
            <person name="Goker M."/>
            <person name="Salamov A."/>
            <person name="Wisecaver J."/>
            <person name="Long T.M."/>
            <person name="Aerts A.L."/>
            <person name="Barry K."/>
            <person name="Choi C."/>
            <person name="Clum A."/>
            <person name="Coughlan A.Y."/>
            <person name="Deshpande S."/>
            <person name="Douglass A.P."/>
            <person name="Hanson S.J."/>
            <person name="Klenk H.-P."/>
            <person name="Labutti K."/>
            <person name="Lapidus A."/>
            <person name="Lindquist E."/>
            <person name="Lipzen A."/>
            <person name="Meier-Kolthoff J.P."/>
            <person name="Ohm R.A."/>
            <person name="Otillar R.P."/>
            <person name="Pangilinan J."/>
            <person name="Peng Y."/>
            <person name="Rokas A."/>
            <person name="Rosa C.A."/>
            <person name="Scheuner C."/>
            <person name="Sibirny A.A."/>
            <person name="Slot J.C."/>
            <person name="Stielow J.B."/>
            <person name="Sun H."/>
            <person name="Kurtzman C.P."/>
            <person name="Blackwell M."/>
            <person name="Grigoriev I.V."/>
            <person name="Jeffries T.W."/>
        </authorList>
    </citation>
    <scope>NUCLEOTIDE SEQUENCE [LARGE SCALE GENOMIC DNA]</scope>
    <source>
        <strain evidence="3">NRRL Y-2460</strain>
    </source>
</reference>